<dbReference type="Proteomes" id="UP001623348">
    <property type="component" value="Unassembled WGS sequence"/>
</dbReference>
<sequence>MDLPLSKAESLSNGGSTSVVTYLRRGKNLPCNSSWKREVRLCERNNSADTKVSEEGGGGGALGTRAEIPLQPMMKTMVKQAVPLQPMKVHSGADIHLHPWEDPMLEQVDVPWKLLGSCNTMECLCCSKLLAGTVAHGEEPTLE</sequence>
<evidence type="ECO:0000313" key="2">
    <source>
        <dbReference type="Proteomes" id="UP001623348"/>
    </source>
</evidence>
<gene>
    <name evidence="1" type="ORF">GRJ2_000678000</name>
</gene>
<dbReference type="AlphaFoldDB" id="A0ABC9WBP3"/>
<evidence type="ECO:0000313" key="1">
    <source>
        <dbReference type="EMBL" id="GAB0182127.1"/>
    </source>
</evidence>
<protein>
    <submittedName>
        <fullName evidence="1">Acid sphingomyelinase-like phosphodiesterase 3b</fullName>
    </submittedName>
</protein>
<comment type="caution">
    <text evidence="1">The sequence shown here is derived from an EMBL/GenBank/DDBJ whole genome shotgun (WGS) entry which is preliminary data.</text>
</comment>
<reference evidence="1 2" key="1">
    <citation type="submission" date="2024-06" db="EMBL/GenBank/DDBJ databases">
        <title>The draft genome of Grus japonensis, version 3.</title>
        <authorList>
            <person name="Nabeshima K."/>
            <person name="Suzuki S."/>
            <person name="Onuma M."/>
        </authorList>
    </citation>
    <scope>NUCLEOTIDE SEQUENCE [LARGE SCALE GENOMIC DNA]</scope>
    <source>
        <strain evidence="1 2">451A</strain>
    </source>
</reference>
<name>A0ABC9WBP3_GRUJA</name>
<keyword evidence="2" id="KW-1185">Reference proteome</keyword>
<organism evidence="1 2">
    <name type="scientific">Grus japonensis</name>
    <name type="common">Japanese crane</name>
    <name type="synonym">Red-crowned crane</name>
    <dbReference type="NCBI Taxonomy" id="30415"/>
    <lineage>
        <taxon>Eukaryota</taxon>
        <taxon>Metazoa</taxon>
        <taxon>Chordata</taxon>
        <taxon>Craniata</taxon>
        <taxon>Vertebrata</taxon>
        <taxon>Euteleostomi</taxon>
        <taxon>Archelosauria</taxon>
        <taxon>Archosauria</taxon>
        <taxon>Dinosauria</taxon>
        <taxon>Saurischia</taxon>
        <taxon>Theropoda</taxon>
        <taxon>Coelurosauria</taxon>
        <taxon>Aves</taxon>
        <taxon>Neognathae</taxon>
        <taxon>Neoaves</taxon>
        <taxon>Gruiformes</taxon>
        <taxon>Gruidae</taxon>
        <taxon>Grus</taxon>
    </lineage>
</organism>
<accession>A0ABC9WBP3</accession>
<proteinExistence type="predicted"/>
<dbReference type="EMBL" id="BAAFJT010000002">
    <property type="protein sequence ID" value="GAB0182127.1"/>
    <property type="molecule type" value="Genomic_DNA"/>
</dbReference>